<evidence type="ECO:0000313" key="2">
    <source>
        <dbReference type="EMBL" id="MBW8482097.1"/>
    </source>
</evidence>
<evidence type="ECO:0000313" key="3">
    <source>
        <dbReference type="Proteomes" id="UP000774570"/>
    </source>
</evidence>
<feature type="chain" id="PRO_5045797318" description="Secreted protein" evidence="1">
    <location>
        <begin position="26"/>
        <end position="233"/>
    </location>
</feature>
<keyword evidence="3" id="KW-1185">Reference proteome</keyword>
<keyword evidence="1" id="KW-0732">Signal</keyword>
<proteinExistence type="predicted"/>
<comment type="caution">
    <text evidence="2">The sequence shown here is derived from an EMBL/GenBank/DDBJ whole genome shotgun (WGS) entry which is preliminary data.</text>
</comment>
<name>A0ABS7FRC5_9ACTN</name>
<sequence length="233" mass="23493">MGVGRGLAAVAAALLAVAGGPGAGAARASAEPAASSTGGRVRITDIPALGQNGFTGRGGAVAVGAEGGERRADFNDLTEGTGDYLSFTGPTGAVYGEPLGPVREAVSDPGAVAAKLNPNGRALVVLPEVYTRARCAPPEAPLTRNAVARASVAGHRVGAGTTRVRAGAAYLGLARVARGELKVRLVQVRRTSPGAAESRVEVTVSGALYDRKGKRLYKGPLMKLTAADVRVRC</sequence>
<dbReference type="Proteomes" id="UP000774570">
    <property type="component" value="Unassembled WGS sequence"/>
</dbReference>
<reference evidence="2 3" key="1">
    <citation type="submission" date="2021-07" db="EMBL/GenBank/DDBJ databases">
        <title>Actinomadura sp. PM05-2 isolated from lichen.</title>
        <authorList>
            <person name="Somphong A."/>
            <person name="Phongsopitanun W."/>
            <person name="Tanasupawat S."/>
            <person name="Peongsungnone V."/>
        </authorList>
    </citation>
    <scope>NUCLEOTIDE SEQUENCE [LARGE SCALE GENOMIC DNA]</scope>
    <source>
        <strain evidence="2 3">PM05-2</strain>
    </source>
</reference>
<protein>
    <recommendedName>
        <fullName evidence="4">Secreted protein</fullName>
    </recommendedName>
</protein>
<dbReference type="EMBL" id="JAIBOA010000003">
    <property type="protein sequence ID" value="MBW8482097.1"/>
    <property type="molecule type" value="Genomic_DNA"/>
</dbReference>
<feature type="signal peptide" evidence="1">
    <location>
        <begin position="1"/>
        <end position="25"/>
    </location>
</feature>
<organism evidence="2 3">
    <name type="scientific">Actinomadura parmotrematis</name>
    <dbReference type="NCBI Taxonomy" id="2864039"/>
    <lineage>
        <taxon>Bacteria</taxon>
        <taxon>Bacillati</taxon>
        <taxon>Actinomycetota</taxon>
        <taxon>Actinomycetes</taxon>
        <taxon>Streptosporangiales</taxon>
        <taxon>Thermomonosporaceae</taxon>
        <taxon>Actinomadura</taxon>
    </lineage>
</organism>
<evidence type="ECO:0008006" key="4">
    <source>
        <dbReference type="Google" id="ProtNLM"/>
    </source>
</evidence>
<accession>A0ABS7FRC5</accession>
<evidence type="ECO:0000256" key="1">
    <source>
        <dbReference type="SAM" id="SignalP"/>
    </source>
</evidence>
<dbReference type="RefSeq" id="WP_220164345.1">
    <property type="nucleotide sequence ID" value="NZ_JAIBOA010000003.1"/>
</dbReference>
<gene>
    <name evidence="2" type="ORF">K1Y72_06950</name>
</gene>